<accession>A0A1X2HY76</accession>
<dbReference type="EMBL" id="MCGE01000046">
    <property type="protein sequence ID" value="ORZ05071.1"/>
    <property type="molecule type" value="Genomic_DNA"/>
</dbReference>
<gene>
    <name evidence="1" type="ORF">BCR42DRAFT_428640</name>
</gene>
<name>A0A1X2HY76_9FUNG</name>
<reference evidence="1 2" key="1">
    <citation type="submission" date="2016-07" db="EMBL/GenBank/DDBJ databases">
        <title>Pervasive Adenine N6-methylation of Active Genes in Fungi.</title>
        <authorList>
            <consortium name="DOE Joint Genome Institute"/>
            <person name="Mondo S.J."/>
            <person name="Dannebaum R.O."/>
            <person name="Kuo R.C."/>
            <person name="Labutti K."/>
            <person name="Haridas S."/>
            <person name="Kuo A."/>
            <person name="Salamov A."/>
            <person name="Ahrendt S.R."/>
            <person name="Lipzen A."/>
            <person name="Sullivan W."/>
            <person name="Andreopoulos W.B."/>
            <person name="Clum A."/>
            <person name="Lindquist E."/>
            <person name="Daum C."/>
            <person name="Ramamoorthy G.K."/>
            <person name="Gryganskyi A."/>
            <person name="Culley D."/>
            <person name="Magnuson J.K."/>
            <person name="James T.Y."/>
            <person name="O'Malley M.A."/>
            <person name="Stajich J.E."/>
            <person name="Spatafora J.W."/>
            <person name="Visel A."/>
            <person name="Grigoriev I.V."/>
        </authorList>
    </citation>
    <scope>NUCLEOTIDE SEQUENCE [LARGE SCALE GENOMIC DNA]</scope>
    <source>
        <strain evidence="1 2">NRRL 1336</strain>
    </source>
</reference>
<dbReference type="Proteomes" id="UP000193560">
    <property type="component" value="Unassembled WGS sequence"/>
</dbReference>
<sequence>MSSDPYISNSSLPQQTSSSLTRIVKAQVALLLSHINKDNYKKTFFELNTVSCTIVYYFFAIGAKIRVERGSVYGEWGVCRIRLVERAEITR</sequence>
<organism evidence="1 2">
    <name type="scientific">Absidia repens</name>
    <dbReference type="NCBI Taxonomy" id="90262"/>
    <lineage>
        <taxon>Eukaryota</taxon>
        <taxon>Fungi</taxon>
        <taxon>Fungi incertae sedis</taxon>
        <taxon>Mucoromycota</taxon>
        <taxon>Mucoromycotina</taxon>
        <taxon>Mucoromycetes</taxon>
        <taxon>Mucorales</taxon>
        <taxon>Cunninghamellaceae</taxon>
        <taxon>Absidia</taxon>
    </lineage>
</organism>
<proteinExistence type="predicted"/>
<evidence type="ECO:0000313" key="2">
    <source>
        <dbReference type="Proteomes" id="UP000193560"/>
    </source>
</evidence>
<keyword evidence="2" id="KW-1185">Reference proteome</keyword>
<comment type="caution">
    <text evidence="1">The sequence shown here is derived from an EMBL/GenBank/DDBJ whole genome shotgun (WGS) entry which is preliminary data.</text>
</comment>
<dbReference type="AlphaFoldDB" id="A0A1X2HY76"/>
<protein>
    <submittedName>
        <fullName evidence="1">Uncharacterized protein</fullName>
    </submittedName>
</protein>
<evidence type="ECO:0000313" key="1">
    <source>
        <dbReference type="EMBL" id="ORZ05071.1"/>
    </source>
</evidence>